<dbReference type="Proteomes" id="UP000290218">
    <property type="component" value="Unassembled WGS sequence"/>
</dbReference>
<reference evidence="2 3" key="1">
    <citation type="submission" date="2019-01" db="EMBL/GenBank/DDBJ databases">
        <title>Lacunisphaera sp. strain TWA-58.</title>
        <authorList>
            <person name="Chen W.-M."/>
        </authorList>
    </citation>
    <scope>NUCLEOTIDE SEQUENCE [LARGE SCALE GENOMIC DNA]</scope>
    <source>
        <strain evidence="2 3">TWA-58</strain>
    </source>
</reference>
<dbReference type="EMBL" id="SDHX01000001">
    <property type="protein sequence ID" value="RXK56588.1"/>
    <property type="molecule type" value="Genomic_DNA"/>
</dbReference>
<name>A0A4Q1CC23_9BACT</name>
<feature type="signal peptide" evidence="1">
    <location>
        <begin position="1"/>
        <end position="24"/>
    </location>
</feature>
<proteinExistence type="predicted"/>
<gene>
    <name evidence="2" type="ORF">ESB00_12180</name>
</gene>
<protein>
    <recommendedName>
        <fullName evidence="4">DUF4251 domain-containing protein</fullName>
    </recommendedName>
</protein>
<feature type="chain" id="PRO_5020718390" description="DUF4251 domain-containing protein" evidence="1">
    <location>
        <begin position="25"/>
        <end position="178"/>
    </location>
</feature>
<comment type="caution">
    <text evidence="2">The sequence shown here is derived from an EMBL/GenBank/DDBJ whole genome shotgun (WGS) entry which is preliminary data.</text>
</comment>
<keyword evidence="3" id="KW-1185">Reference proteome</keyword>
<sequence>MSMHRRLLLCALVSVFFGAHRLPAAQVALPPAPPDLTGVYDDAGTAASIPEGQPTPAVISLHALLSLEFNPGMARLLQERTREIRITHDEKALSVEFLDRDGEKIWNPVWTRESGYSVRDRRVQLHLKPGKFGNDEYVLVLENVTTHRLLQVNVQKLKPTFFGPVFQSMGTFLFPRLD</sequence>
<evidence type="ECO:0008006" key="4">
    <source>
        <dbReference type="Google" id="ProtNLM"/>
    </source>
</evidence>
<dbReference type="AlphaFoldDB" id="A0A4Q1CC23"/>
<keyword evidence="1" id="KW-0732">Signal</keyword>
<evidence type="ECO:0000313" key="2">
    <source>
        <dbReference type="EMBL" id="RXK56588.1"/>
    </source>
</evidence>
<evidence type="ECO:0000256" key="1">
    <source>
        <dbReference type="SAM" id="SignalP"/>
    </source>
</evidence>
<evidence type="ECO:0000313" key="3">
    <source>
        <dbReference type="Proteomes" id="UP000290218"/>
    </source>
</evidence>
<organism evidence="2 3">
    <name type="scientific">Oleiharenicola lentus</name>
    <dbReference type="NCBI Taxonomy" id="2508720"/>
    <lineage>
        <taxon>Bacteria</taxon>
        <taxon>Pseudomonadati</taxon>
        <taxon>Verrucomicrobiota</taxon>
        <taxon>Opitutia</taxon>
        <taxon>Opitutales</taxon>
        <taxon>Opitutaceae</taxon>
        <taxon>Oleiharenicola</taxon>
    </lineage>
</organism>
<accession>A0A4Q1CC23</accession>